<comment type="caution">
    <text evidence="3">The sequence shown here is derived from an EMBL/GenBank/DDBJ whole genome shotgun (WGS) entry which is preliminary data.</text>
</comment>
<dbReference type="InterPro" id="IPR001986">
    <property type="entry name" value="Enolpyruvate_Tfrase_dom"/>
</dbReference>
<gene>
    <name evidence="3" type="ORF">EST38_g14259</name>
</gene>
<dbReference type="GO" id="GO:0003866">
    <property type="term" value="F:3-phosphoshikimate 1-carboxyvinyltransferase activity"/>
    <property type="evidence" value="ECO:0007669"/>
    <property type="project" value="TreeGrafter"/>
</dbReference>
<reference evidence="3 4" key="1">
    <citation type="submission" date="2019-01" db="EMBL/GenBank/DDBJ databases">
        <title>Draft genome sequence of Psathyrella aberdarensis IHI B618.</title>
        <authorList>
            <person name="Buettner E."/>
            <person name="Kellner H."/>
        </authorList>
    </citation>
    <scope>NUCLEOTIDE SEQUENCE [LARGE SCALE GENOMIC DNA]</scope>
    <source>
        <strain evidence="3 4">IHI B618</strain>
    </source>
</reference>
<evidence type="ECO:0000313" key="3">
    <source>
        <dbReference type="EMBL" id="RXW11596.1"/>
    </source>
</evidence>
<keyword evidence="4" id="KW-1185">Reference proteome</keyword>
<organism evidence="3 4">
    <name type="scientific">Candolleomyces aberdarensis</name>
    <dbReference type="NCBI Taxonomy" id="2316362"/>
    <lineage>
        <taxon>Eukaryota</taxon>
        <taxon>Fungi</taxon>
        <taxon>Dikarya</taxon>
        <taxon>Basidiomycota</taxon>
        <taxon>Agaricomycotina</taxon>
        <taxon>Agaricomycetes</taxon>
        <taxon>Agaricomycetidae</taxon>
        <taxon>Agaricales</taxon>
        <taxon>Agaricineae</taxon>
        <taxon>Psathyrellaceae</taxon>
        <taxon>Candolleomyces</taxon>
    </lineage>
</organism>
<dbReference type="STRING" id="2316362.A0A4Q2CZK0"/>
<evidence type="ECO:0000259" key="2">
    <source>
        <dbReference type="Pfam" id="PF00275"/>
    </source>
</evidence>
<dbReference type="GO" id="GO:0009423">
    <property type="term" value="P:chorismate biosynthetic process"/>
    <property type="evidence" value="ECO:0007669"/>
    <property type="project" value="TreeGrafter"/>
</dbReference>
<accession>A0A4Q2CZK0</accession>
<dbReference type="SUPFAM" id="SSF55205">
    <property type="entry name" value="EPT/RTPC-like"/>
    <property type="match status" value="1"/>
</dbReference>
<dbReference type="Pfam" id="PF00275">
    <property type="entry name" value="EPSP_synthase"/>
    <property type="match status" value="1"/>
</dbReference>
<name>A0A4Q2CZK0_9AGAR</name>
<dbReference type="Gene3D" id="3.65.10.10">
    <property type="entry name" value="Enolpyruvate transferase domain"/>
    <property type="match status" value="1"/>
</dbReference>
<evidence type="ECO:0000256" key="1">
    <source>
        <dbReference type="ARBA" id="ARBA00022679"/>
    </source>
</evidence>
<proteinExistence type="predicted"/>
<feature type="domain" description="Enolpyruvate transferase" evidence="2">
    <location>
        <begin position="2"/>
        <end position="99"/>
    </location>
</feature>
<dbReference type="PANTHER" id="PTHR21090:SF5">
    <property type="entry name" value="PENTAFUNCTIONAL AROM POLYPEPTIDE"/>
    <property type="match status" value="1"/>
</dbReference>
<keyword evidence="1" id="KW-0808">Transferase</keyword>
<dbReference type="PANTHER" id="PTHR21090">
    <property type="entry name" value="AROM/DEHYDROQUINATE SYNTHASE"/>
    <property type="match status" value="1"/>
</dbReference>
<evidence type="ECO:0000313" key="4">
    <source>
        <dbReference type="Proteomes" id="UP000290288"/>
    </source>
</evidence>
<dbReference type="AlphaFoldDB" id="A0A4Q2CZK0"/>
<sequence>MFAKEVLERMGFKVTQTAAETVTMVQVPPIGQLKAIEEVDMGIVTDAFLTATVIASVASGKTRTLGIANQRAKERHRIRAIIDQLDKNELVGKRIPELKRGFRVHCLELT</sequence>
<protein>
    <recommendedName>
        <fullName evidence="2">Enolpyruvate transferase domain-containing protein</fullName>
    </recommendedName>
</protein>
<dbReference type="Proteomes" id="UP000290288">
    <property type="component" value="Unassembled WGS sequence"/>
</dbReference>
<dbReference type="InterPro" id="IPR013792">
    <property type="entry name" value="RNA3'P_cycl/enolpyr_Trfase_a/b"/>
</dbReference>
<dbReference type="OrthoDB" id="197068at2759"/>
<dbReference type="InterPro" id="IPR036968">
    <property type="entry name" value="Enolpyruvate_Tfrase_sf"/>
</dbReference>
<dbReference type="EMBL" id="SDEE01001761">
    <property type="protein sequence ID" value="RXW11596.1"/>
    <property type="molecule type" value="Genomic_DNA"/>
</dbReference>